<keyword evidence="7 8" id="KW-0413">Isomerase</keyword>
<gene>
    <name evidence="8" type="primary">gyrA</name>
    <name evidence="12" type="ORF">AYJ54_34255</name>
</gene>
<dbReference type="SMART" id="SM00434">
    <property type="entry name" value="TOP4c"/>
    <property type="match status" value="1"/>
</dbReference>
<evidence type="ECO:0000256" key="6">
    <source>
        <dbReference type="ARBA" id="ARBA00023125"/>
    </source>
</evidence>
<proteinExistence type="inferred from homology"/>
<dbReference type="Gene3D" id="1.10.268.10">
    <property type="entry name" value="Topoisomerase, domain 3"/>
    <property type="match status" value="1"/>
</dbReference>
<dbReference type="InterPro" id="IPR002205">
    <property type="entry name" value="Topo_IIA_dom_A"/>
</dbReference>
<keyword evidence="5 8" id="KW-0799">Topoisomerase</keyword>
<dbReference type="Pfam" id="PF03989">
    <property type="entry name" value="DNA_gyraseA_C"/>
    <property type="match status" value="6"/>
</dbReference>
<evidence type="ECO:0000256" key="5">
    <source>
        <dbReference type="ARBA" id="ARBA00023029"/>
    </source>
</evidence>
<dbReference type="AlphaFoldDB" id="A0A176Y9F6"/>
<dbReference type="InterPro" id="IPR006691">
    <property type="entry name" value="GyrA/parC_rep"/>
</dbReference>
<dbReference type="GO" id="GO:0005524">
    <property type="term" value="F:ATP binding"/>
    <property type="evidence" value="ECO:0007669"/>
    <property type="project" value="UniProtKB-UniRule"/>
</dbReference>
<dbReference type="OrthoDB" id="9806486at2"/>
<dbReference type="InterPro" id="IPR005743">
    <property type="entry name" value="GyrA"/>
</dbReference>
<dbReference type="Gene3D" id="3.30.1360.40">
    <property type="match status" value="1"/>
</dbReference>
<dbReference type="GO" id="GO:0005694">
    <property type="term" value="C:chromosome"/>
    <property type="evidence" value="ECO:0007669"/>
    <property type="project" value="InterPro"/>
</dbReference>
<dbReference type="GO" id="GO:0006261">
    <property type="term" value="P:DNA-templated DNA replication"/>
    <property type="evidence" value="ECO:0007669"/>
    <property type="project" value="UniProtKB-UniRule"/>
</dbReference>
<dbReference type="FunFam" id="3.30.1360.40:FF:000002">
    <property type="entry name" value="DNA gyrase subunit A"/>
    <property type="match status" value="1"/>
</dbReference>
<dbReference type="NCBIfam" id="NF004044">
    <property type="entry name" value="PRK05561.1"/>
    <property type="match status" value="1"/>
</dbReference>
<evidence type="ECO:0000256" key="7">
    <source>
        <dbReference type="ARBA" id="ARBA00023235"/>
    </source>
</evidence>
<evidence type="ECO:0000313" key="12">
    <source>
        <dbReference type="EMBL" id="OAE98612.1"/>
    </source>
</evidence>
<dbReference type="Gene3D" id="3.90.199.10">
    <property type="entry name" value="Topoisomerase II, domain 5"/>
    <property type="match status" value="1"/>
</dbReference>
<comment type="function">
    <text evidence="8">A type II topoisomerase that negatively supercoils closed circular double-stranded (ds) DNA in an ATP-dependent manner to modulate DNA topology and maintain chromosomes in an underwound state. Negative supercoiling favors strand separation, and DNA replication, transcription, recombination and repair, all of which involve strand separation. Also able to catalyze the interconversion of other topological isomers of dsDNA rings, including catenanes and knotted rings. Type II topoisomerases break and join 2 DNA strands simultaneously in an ATP-dependent manner.</text>
</comment>
<feature type="compositionally biased region" description="Gly residues" evidence="10">
    <location>
        <begin position="905"/>
        <end position="916"/>
    </location>
</feature>
<evidence type="ECO:0000256" key="8">
    <source>
        <dbReference type="HAMAP-Rule" id="MF_01897"/>
    </source>
</evidence>
<dbReference type="FunFam" id="1.10.268.10:FF:000001">
    <property type="entry name" value="DNA gyrase subunit A"/>
    <property type="match status" value="1"/>
</dbReference>
<dbReference type="FunFam" id="3.90.199.10:FF:000001">
    <property type="entry name" value="DNA gyrase subunit A"/>
    <property type="match status" value="1"/>
</dbReference>
<dbReference type="EC" id="5.6.2.2" evidence="8"/>
<dbReference type="NCBIfam" id="NF004043">
    <property type="entry name" value="PRK05560.1"/>
    <property type="match status" value="1"/>
</dbReference>
<comment type="subcellular location">
    <subcellularLocation>
        <location evidence="8">Cytoplasm</location>
    </subcellularLocation>
</comment>
<comment type="similarity">
    <text evidence="2 8">Belongs to the type II topoisomerase GyrA/ParC subunit family.</text>
</comment>
<evidence type="ECO:0000256" key="10">
    <source>
        <dbReference type="SAM" id="MobiDB-lite"/>
    </source>
</evidence>
<dbReference type="RefSeq" id="WP_063708593.1">
    <property type="nucleotide sequence ID" value="NZ_LUUB01000121.1"/>
</dbReference>
<dbReference type="PROSITE" id="PS52040">
    <property type="entry name" value="TOPO_IIA"/>
    <property type="match status" value="1"/>
</dbReference>
<dbReference type="HAMAP" id="MF_01897">
    <property type="entry name" value="GyrA"/>
    <property type="match status" value="1"/>
</dbReference>
<dbReference type="CDD" id="cd00187">
    <property type="entry name" value="TOP4c"/>
    <property type="match status" value="1"/>
</dbReference>
<evidence type="ECO:0000256" key="1">
    <source>
        <dbReference type="ARBA" id="ARBA00000185"/>
    </source>
</evidence>
<evidence type="ECO:0000256" key="4">
    <source>
        <dbReference type="ARBA" id="ARBA00022840"/>
    </source>
</evidence>
<keyword evidence="8" id="KW-0963">Cytoplasm</keyword>
<dbReference type="Proteomes" id="UP000076959">
    <property type="component" value="Unassembled WGS sequence"/>
</dbReference>
<comment type="subunit">
    <text evidence="8">Heterotetramer, composed of two GyrA and two GyrB chains. In the heterotetramer, GyrA contains the active site tyrosine that forms a transient covalent intermediate with DNA, while GyrB binds cofactors and catalyzes ATP hydrolysis.</text>
</comment>
<organism evidence="12 13">
    <name type="scientific">Bradyrhizobium centrolobii</name>
    <dbReference type="NCBI Taxonomy" id="1505087"/>
    <lineage>
        <taxon>Bacteria</taxon>
        <taxon>Pseudomonadati</taxon>
        <taxon>Pseudomonadota</taxon>
        <taxon>Alphaproteobacteria</taxon>
        <taxon>Hyphomicrobiales</taxon>
        <taxon>Nitrobacteraceae</taxon>
        <taxon>Bradyrhizobium</taxon>
    </lineage>
</organism>
<dbReference type="GO" id="GO:0003677">
    <property type="term" value="F:DNA binding"/>
    <property type="evidence" value="ECO:0007669"/>
    <property type="project" value="UniProtKB-UniRule"/>
</dbReference>
<dbReference type="Pfam" id="PF00521">
    <property type="entry name" value="DNA_topoisoIV"/>
    <property type="match status" value="1"/>
</dbReference>
<feature type="domain" description="Topo IIA-type catalytic" evidence="11">
    <location>
        <begin position="44"/>
        <end position="534"/>
    </location>
</feature>
<keyword evidence="13" id="KW-1185">Reference proteome</keyword>
<reference evidence="12 13" key="1">
    <citation type="submission" date="2016-03" db="EMBL/GenBank/DDBJ databases">
        <title>Draft Genome Sequence of the Strain BR 10245 (Bradyrhizobium sp.) isolated from nodules of Centrolobium paraense.</title>
        <authorList>
            <person name="Simoes-Araujo J.L.Sr."/>
            <person name="Barauna A.C."/>
            <person name="Silva K."/>
            <person name="Zilli J.E."/>
        </authorList>
    </citation>
    <scope>NUCLEOTIDE SEQUENCE [LARGE SCALE GENOMIC DNA]</scope>
    <source>
        <strain evidence="12 13">BR 10245</strain>
    </source>
</reference>
<evidence type="ECO:0000256" key="9">
    <source>
        <dbReference type="PROSITE-ProRule" id="PRU01384"/>
    </source>
</evidence>
<comment type="caution">
    <text evidence="12">The sequence shown here is derived from an EMBL/GenBank/DDBJ whole genome shotgun (WGS) entry which is preliminary data.</text>
</comment>
<evidence type="ECO:0000256" key="2">
    <source>
        <dbReference type="ARBA" id="ARBA00008263"/>
    </source>
</evidence>
<dbReference type="InterPro" id="IPR013760">
    <property type="entry name" value="Topo_IIA-like_dom_sf"/>
</dbReference>
<dbReference type="InterPro" id="IPR013758">
    <property type="entry name" value="Topo_IIA_A/C_ab"/>
</dbReference>
<dbReference type="SUPFAM" id="SSF101904">
    <property type="entry name" value="GyrA/ParC C-terminal domain-like"/>
    <property type="match status" value="1"/>
</dbReference>
<dbReference type="STRING" id="1505087.AYJ54_34255"/>
<dbReference type="NCBIfam" id="TIGR01063">
    <property type="entry name" value="gyrA"/>
    <property type="match status" value="1"/>
</dbReference>
<feature type="region of interest" description="Disordered" evidence="10">
    <location>
        <begin position="1"/>
        <end position="20"/>
    </location>
</feature>
<feature type="active site" description="O-(5'-phospho-DNA)-tyrosine intermediate" evidence="8 9">
    <location>
        <position position="132"/>
    </location>
</feature>
<keyword evidence="4 8" id="KW-0067">ATP-binding</keyword>
<protein>
    <recommendedName>
        <fullName evidence="8">DNA gyrase subunit A</fullName>
        <ecNumber evidence="8">5.6.2.2</ecNumber>
    </recommendedName>
</protein>
<dbReference type="GO" id="GO:0006265">
    <property type="term" value="P:DNA topological change"/>
    <property type="evidence" value="ECO:0007669"/>
    <property type="project" value="UniProtKB-UniRule"/>
</dbReference>
<dbReference type="Gene3D" id="2.120.10.90">
    <property type="entry name" value="DNA gyrase/topoisomerase IV, subunit A, C-terminal"/>
    <property type="match status" value="1"/>
</dbReference>
<dbReference type="InterPro" id="IPR050220">
    <property type="entry name" value="Type_II_DNA_Topoisomerases"/>
</dbReference>
<dbReference type="PANTHER" id="PTHR43493">
    <property type="entry name" value="DNA GYRASE/TOPOISOMERASE SUBUNIT A"/>
    <property type="match status" value="1"/>
</dbReference>
<dbReference type="GO" id="GO:0005737">
    <property type="term" value="C:cytoplasm"/>
    <property type="evidence" value="ECO:0007669"/>
    <property type="project" value="UniProtKB-SubCell"/>
</dbReference>
<dbReference type="PANTHER" id="PTHR43493:SF5">
    <property type="entry name" value="DNA GYRASE SUBUNIT A, CHLOROPLASTIC_MITOCHONDRIAL"/>
    <property type="match status" value="1"/>
</dbReference>
<name>A0A176Y9F6_9BRAD</name>
<feature type="short sequence motif" description="GyrA-box" evidence="8">
    <location>
        <begin position="561"/>
        <end position="567"/>
    </location>
</feature>
<dbReference type="InterPro" id="IPR013757">
    <property type="entry name" value="Topo_IIA_A_a_sf"/>
</dbReference>
<dbReference type="GO" id="GO:0034335">
    <property type="term" value="F:DNA negative supercoiling activity"/>
    <property type="evidence" value="ECO:0007669"/>
    <property type="project" value="UniProtKB-ARBA"/>
</dbReference>
<feature type="region of interest" description="Disordered" evidence="10">
    <location>
        <begin position="897"/>
        <end position="916"/>
    </location>
</feature>
<evidence type="ECO:0000256" key="3">
    <source>
        <dbReference type="ARBA" id="ARBA00022741"/>
    </source>
</evidence>
<dbReference type="InterPro" id="IPR035516">
    <property type="entry name" value="Gyrase/topoIV_suA_C"/>
</dbReference>
<keyword evidence="6 8" id="KW-0238">DNA-binding</keyword>
<evidence type="ECO:0000313" key="13">
    <source>
        <dbReference type="Proteomes" id="UP000076959"/>
    </source>
</evidence>
<keyword evidence="3 8" id="KW-0547">Nucleotide-binding</keyword>
<evidence type="ECO:0000259" key="11">
    <source>
        <dbReference type="PROSITE" id="PS52040"/>
    </source>
</evidence>
<comment type="catalytic activity">
    <reaction evidence="1 8 9">
        <text>ATP-dependent breakage, passage and rejoining of double-stranded DNA.</text>
        <dbReference type="EC" id="5.6.2.2"/>
    </reaction>
</comment>
<dbReference type="SUPFAM" id="SSF56719">
    <property type="entry name" value="Type II DNA topoisomerase"/>
    <property type="match status" value="1"/>
</dbReference>
<dbReference type="EMBL" id="LUUB01000121">
    <property type="protein sequence ID" value="OAE98612.1"/>
    <property type="molecule type" value="Genomic_DNA"/>
</dbReference>
<comment type="miscellaneous">
    <text evidence="8">Few gyrases are as efficient as E.coli at forming negative supercoils. Not all organisms have 2 type II topoisomerases; in organisms with a single type II topoisomerase this enzyme also has to decatenate newly replicated chromosomes.</text>
</comment>
<dbReference type="GO" id="GO:0009330">
    <property type="term" value="C:DNA topoisomerase type II (double strand cut, ATP-hydrolyzing) complex"/>
    <property type="evidence" value="ECO:0007669"/>
    <property type="project" value="TreeGrafter"/>
</dbReference>
<accession>A0A176Y9F6</accession>
<sequence>MADDDNKPGDQPAQPSDIRPVSIYEEMKKSYLDYAMSVIVARALPDARDGLKPVHRRILFAMNNRGDTPDKKHKKSAGAVGEVMGKYHPHGDQAIYDALVRMAQDFSMRAPLIDGQGNFGSVDGDPPAAMRYTESRLTKIALKLLEDIDDDTVDFQDNYDGSEREPVVLPARFPNLLVNGAGGIAVGMATNIPPHNLGEVIDACVALIDNPSLTIDELINIIPGPDFPTGGIILGRQGIRSAYHLGRGSIVMRGKVEFETIRKEREAIIITEIPYQVNKATMVERIAELYKEKKIEGISDLRDESDRDGYRVVVELKRDAMPDVVLNQLYKFTPLQTTFGVNAVALDSGRPQTMNLKDMLTIFVGFREQVVTRRTKYRLRKARERAHEQVGLAIAVANIDEIIRVIRTSPTPAAARETLMTRDWPARDVEDIITLIDDPRHRINADGTIRLSMEQARAILELRLARLTALGRDEIGDELSKLAGEIGDYLEILRSRARILDIIKTELAEVKAEFATPRRTVIMEQEGEVEDEDLIQREDMVVTVSHAGYVKRVPLSAYRAQRRGGKGRAGMQTRDEDFVSRLFVASTHTPVLFFSSRGQVYKEKVWRLPMAAPNARGKALINILPLEQGERITTIMPLPEDESTWGQLDVMFATTGGNVRRNKLSDFVDVRRSGIIAMKLDDNEAIVDVQICTERDDVLLTAAGGQCIRFPVTDVRVFTGRTSMGVRGIALAEGDKVISLAILRHVETSSDERSTYLKMRRAVAGEGVVEETAADAEAEEASGSFQLPQERYVEMSAQEQVVLTVSVNGYGKRTSSYEYRTTGRGGKGIVAMSVNNRNGNLVASFPVEEADQIMLVTDKGQLIRCPVEGIRIAGRSTQGVIVFDTAEDEHVVSVEHITEETENGNGNGENGNGNGV</sequence>